<dbReference type="GO" id="GO:0009306">
    <property type="term" value="P:protein secretion"/>
    <property type="evidence" value="ECO:0007669"/>
    <property type="project" value="InterPro"/>
</dbReference>
<protein>
    <recommendedName>
        <fullName evidence="4">ESX-1 secretion-associated protein</fullName>
    </recommendedName>
</protein>
<feature type="region of interest" description="Disordered" evidence="1">
    <location>
        <begin position="81"/>
        <end position="101"/>
    </location>
</feature>
<keyword evidence="3" id="KW-1185">Reference proteome</keyword>
<proteinExistence type="predicted"/>
<dbReference type="STRING" id="909613.UO65_0611"/>
<feature type="compositionally biased region" description="Polar residues" evidence="1">
    <location>
        <begin position="85"/>
        <end position="101"/>
    </location>
</feature>
<accession>W7JDL7</accession>
<reference evidence="2 3" key="1">
    <citation type="journal article" date="2014" name="Genome Announc.">
        <title>Draft Genome Sequence of the Antitrypanosomally Active Sponge-Associated Bacterium Actinokineospora sp. Strain EG49.</title>
        <authorList>
            <person name="Harjes J."/>
            <person name="Ryu T."/>
            <person name="Abdelmohsen U.R."/>
            <person name="Moitinho-Silva L."/>
            <person name="Horn H."/>
            <person name="Ravasi T."/>
            <person name="Hentschel U."/>
        </authorList>
    </citation>
    <scope>NUCLEOTIDE SEQUENCE [LARGE SCALE GENOMIC DNA]</scope>
    <source>
        <strain evidence="2 3">EG49</strain>
    </source>
</reference>
<dbReference type="AlphaFoldDB" id="W7JDL7"/>
<evidence type="ECO:0000256" key="1">
    <source>
        <dbReference type="SAM" id="MobiDB-lite"/>
    </source>
</evidence>
<dbReference type="InterPro" id="IPR022536">
    <property type="entry name" value="EspC"/>
</dbReference>
<gene>
    <name evidence="2" type="ORF">UO65_0611</name>
</gene>
<name>W7JDL7_9PSEU</name>
<evidence type="ECO:0008006" key="4">
    <source>
        <dbReference type="Google" id="ProtNLM"/>
    </source>
</evidence>
<evidence type="ECO:0000313" key="3">
    <source>
        <dbReference type="Proteomes" id="UP000019277"/>
    </source>
</evidence>
<dbReference type="EMBL" id="AYXG01000024">
    <property type="protein sequence ID" value="EWC64084.1"/>
    <property type="molecule type" value="Genomic_DNA"/>
</dbReference>
<dbReference type="eggNOG" id="ENOG5033ZAW">
    <property type="taxonomic scope" value="Bacteria"/>
</dbReference>
<organism evidence="2 3">
    <name type="scientific">Actinokineospora spheciospongiae</name>
    <dbReference type="NCBI Taxonomy" id="909613"/>
    <lineage>
        <taxon>Bacteria</taxon>
        <taxon>Bacillati</taxon>
        <taxon>Actinomycetota</taxon>
        <taxon>Actinomycetes</taxon>
        <taxon>Pseudonocardiales</taxon>
        <taxon>Pseudonocardiaceae</taxon>
        <taxon>Actinokineospora</taxon>
    </lineage>
</organism>
<dbReference type="Proteomes" id="UP000019277">
    <property type="component" value="Unassembled WGS sequence"/>
</dbReference>
<comment type="caution">
    <text evidence="2">The sequence shown here is derived from an EMBL/GenBank/DDBJ whole genome shotgun (WGS) entry which is preliminary data.</text>
</comment>
<evidence type="ECO:0000313" key="2">
    <source>
        <dbReference type="EMBL" id="EWC64084.1"/>
    </source>
</evidence>
<dbReference type="OrthoDB" id="3402696at2"/>
<dbReference type="Pfam" id="PF10824">
    <property type="entry name" value="T7SS_ESX_EspC"/>
    <property type="match status" value="1"/>
</dbReference>
<sequence length="101" mass="10369">MPDGYDVLPDELRNHAGKLAALGERLGTAVDAANQVTLGTQAYGVICQFFVPVVQAVSQPGVDALAEAAGSMDSTANGVRANAASYDTTEQANTQPFTGGR</sequence>
<dbReference type="RefSeq" id="WP_035278480.1">
    <property type="nucleotide sequence ID" value="NZ_AYXG01000024.1"/>
</dbReference>